<dbReference type="AlphaFoldDB" id="A0A2G9TZP8"/>
<accession>A0A2G9TZP8</accession>
<dbReference type="OrthoDB" id="1293503at2759"/>
<dbReference type="Proteomes" id="UP000230423">
    <property type="component" value="Unassembled WGS sequence"/>
</dbReference>
<dbReference type="EMBL" id="KZ350818">
    <property type="protein sequence ID" value="PIO63506.1"/>
    <property type="molecule type" value="Genomic_DNA"/>
</dbReference>
<reference evidence="1 2" key="1">
    <citation type="submission" date="2015-09" db="EMBL/GenBank/DDBJ databases">
        <title>Draft genome of the parasitic nematode Teladorsagia circumcincta isolate WARC Sus (inbred).</title>
        <authorList>
            <person name="Mitreva M."/>
        </authorList>
    </citation>
    <scope>NUCLEOTIDE SEQUENCE [LARGE SCALE GENOMIC DNA]</scope>
    <source>
        <strain evidence="1 2">S</strain>
    </source>
</reference>
<evidence type="ECO:0000313" key="2">
    <source>
        <dbReference type="Proteomes" id="UP000230423"/>
    </source>
</evidence>
<name>A0A2G9TZP8_TELCI</name>
<sequence length="114" mass="13337">MEDEGHSIRHQTAFGVHLFVHGAQTRDREARNSDGNLDAKDPKIDGKVECLAITHELRVLVMETKMLRWTAGVTRLDRIRDDVIRERFGVAPIVDKMREARLRWYGHVQCFRER</sequence>
<evidence type="ECO:0000313" key="1">
    <source>
        <dbReference type="EMBL" id="PIO63506.1"/>
    </source>
</evidence>
<organism evidence="1 2">
    <name type="scientific">Teladorsagia circumcincta</name>
    <name type="common">Brown stomach worm</name>
    <name type="synonym">Ostertagia circumcincta</name>
    <dbReference type="NCBI Taxonomy" id="45464"/>
    <lineage>
        <taxon>Eukaryota</taxon>
        <taxon>Metazoa</taxon>
        <taxon>Ecdysozoa</taxon>
        <taxon>Nematoda</taxon>
        <taxon>Chromadorea</taxon>
        <taxon>Rhabditida</taxon>
        <taxon>Rhabditina</taxon>
        <taxon>Rhabditomorpha</taxon>
        <taxon>Strongyloidea</taxon>
        <taxon>Trichostrongylidae</taxon>
        <taxon>Teladorsagia</taxon>
    </lineage>
</organism>
<protein>
    <submittedName>
        <fullName evidence="1">Uncharacterized protein</fullName>
    </submittedName>
</protein>
<proteinExistence type="predicted"/>
<keyword evidence="2" id="KW-1185">Reference proteome</keyword>
<gene>
    <name evidence="1" type="ORF">TELCIR_14892</name>
</gene>